<protein>
    <submittedName>
        <fullName evidence="1">Uncharacterized protein</fullName>
    </submittedName>
</protein>
<proteinExistence type="predicted"/>
<organism evidence="1 2">
    <name type="scientific">Flavivirga eckloniae</name>
    <dbReference type="NCBI Taxonomy" id="1803846"/>
    <lineage>
        <taxon>Bacteria</taxon>
        <taxon>Pseudomonadati</taxon>
        <taxon>Bacteroidota</taxon>
        <taxon>Flavobacteriia</taxon>
        <taxon>Flavobacteriales</taxon>
        <taxon>Flavobacteriaceae</taxon>
        <taxon>Flavivirga</taxon>
    </lineage>
</organism>
<dbReference type="RefSeq" id="WP_102756909.1">
    <property type="nucleotide sequence ID" value="NZ_CP025791.1"/>
</dbReference>
<dbReference type="AlphaFoldDB" id="A0A2K9PUP0"/>
<keyword evidence="2" id="KW-1185">Reference proteome</keyword>
<dbReference type="EMBL" id="CP025791">
    <property type="protein sequence ID" value="AUP80257.1"/>
    <property type="molecule type" value="Genomic_DNA"/>
</dbReference>
<name>A0A2K9PUP0_9FLAO</name>
<gene>
    <name evidence="1" type="ORF">C1H87_16710</name>
</gene>
<reference evidence="1 2" key="1">
    <citation type="submission" date="2018-01" db="EMBL/GenBank/DDBJ databases">
        <title>Complete genome sequence of Flavivirga eckloniae ECD14 isolated from seaweed Ecklonia cava.</title>
        <authorList>
            <person name="Lee J.H."/>
            <person name="Baik K.S."/>
            <person name="Seong C.N."/>
        </authorList>
    </citation>
    <scope>NUCLEOTIDE SEQUENCE [LARGE SCALE GENOMIC DNA]</scope>
    <source>
        <strain evidence="1 2">ECD14</strain>
    </source>
</reference>
<accession>A0A2K9PUP0</accession>
<dbReference type="KEGG" id="fek:C1H87_16710"/>
<evidence type="ECO:0000313" key="1">
    <source>
        <dbReference type="EMBL" id="AUP80257.1"/>
    </source>
</evidence>
<evidence type="ECO:0000313" key="2">
    <source>
        <dbReference type="Proteomes" id="UP000235826"/>
    </source>
</evidence>
<dbReference type="OrthoDB" id="1446852at2"/>
<sequence>MAVNKKYHKKIEEGFKDIFKTETQKGTFDGLITIVKEPLVKHQIIQLAKLCEEVPVSVTLKNTSNGVFIEFW</sequence>
<dbReference type="Proteomes" id="UP000235826">
    <property type="component" value="Chromosome"/>
</dbReference>